<protein>
    <submittedName>
        <fullName evidence="1">Uncharacterized protein</fullName>
    </submittedName>
</protein>
<comment type="caution">
    <text evidence="1">The sequence shown here is derived from an EMBL/GenBank/DDBJ whole genome shotgun (WGS) entry which is preliminary data.</text>
</comment>
<dbReference type="Proteomes" id="UP000012589">
    <property type="component" value="Unassembled WGS sequence"/>
</dbReference>
<proteinExistence type="predicted"/>
<dbReference type="OrthoDB" id="2051325at2"/>
<gene>
    <name evidence="1" type="ORF">C823_01103</name>
</gene>
<organism evidence="1 2">
    <name type="scientific">Eubacterium plexicaudatum ASF492</name>
    <dbReference type="NCBI Taxonomy" id="1235802"/>
    <lineage>
        <taxon>Bacteria</taxon>
        <taxon>Bacillati</taxon>
        <taxon>Bacillota</taxon>
        <taxon>Clostridia</taxon>
        <taxon>Eubacteriales</taxon>
        <taxon>Eubacteriaceae</taxon>
        <taxon>Eubacterium</taxon>
    </lineage>
</organism>
<reference evidence="1 2" key="1">
    <citation type="journal article" date="2014" name="Genome Announc.">
        <title>Draft genome sequences of the altered schaedler flora, a defined bacterial community from gnotobiotic mice.</title>
        <authorList>
            <person name="Wannemuehler M.J."/>
            <person name="Overstreet A.M."/>
            <person name="Ward D.V."/>
            <person name="Phillips G.J."/>
        </authorList>
    </citation>
    <scope>NUCLEOTIDE SEQUENCE [LARGE SCALE GENOMIC DNA]</scope>
    <source>
        <strain evidence="1 2">ASF492</strain>
    </source>
</reference>
<evidence type="ECO:0000313" key="2">
    <source>
        <dbReference type="Proteomes" id="UP000012589"/>
    </source>
</evidence>
<sequence>MEKAKIVFQNGMEIEAEENGSSLITDSRPDFPVDLSSVLVIGACGERIFKNAEIVECASVDGRYWFAFREISEAERAAKQMQANIEYIAMMTDVDLEEV</sequence>
<dbReference type="PATRIC" id="fig|1235802.3.peg.1185"/>
<evidence type="ECO:0000313" key="1">
    <source>
        <dbReference type="EMBL" id="EMZ34722.1"/>
    </source>
</evidence>
<accession>N2AZJ1</accession>
<keyword evidence="2" id="KW-1185">Reference proteome</keyword>
<dbReference type="EMBL" id="AQFT01000033">
    <property type="protein sequence ID" value="EMZ34722.1"/>
    <property type="molecule type" value="Genomic_DNA"/>
</dbReference>
<name>N2AZJ1_9FIRM</name>
<dbReference type="AlphaFoldDB" id="N2AZJ1"/>
<dbReference type="STRING" id="1235802.C823_01103"/>
<dbReference type="HOGENOM" id="CLU_2316080_0_0_9"/>